<dbReference type="OrthoDB" id="9811944at2"/>
<dbReference type="AlphaFoldDB" id="U7D868"/>
<organism evidence="1 2">
    <name type="scientific">Chitinivibrio alkaliphilus ACht1</name>
    <dbReference type="NCBI Taxonomy" id="1313304"/>
    <lineage>
        <taxon>Bacteria</taxon>
        <taxon>Pseudomonadati</taxon>
        <taxon>Fibrobacterota</taxon>
        <taxon>Chitinivibrionia</taxon>
        <taxon>Chitinivibrionales</taxon>
        <taxon>Chitinivibrionaceae</taxon>
        <taxon>Chitinivibrio</taxon>
    </lineage>
</organism>
<dbReference type="Gene3D" id="2.60.450.10">
    <property type="entry name" value="Lipopolysaccharide (LPS) transport protein A like domain"/>
    <property type="match status" value="1"/>
</dbReference>
<dbReference type="InterPro" id="IPR026265">
    <property type="entry name" value="LptC"/>
</dbReference>
<dbReference type="eggNOG" id="COG3117">
    <property type="taxonomic scope" value="Bacteria"/>
</dbReference>
<name>U7D868_9BACT</name>
<evidence type="ECO:0000313" key="2">
    <source>
        <dbReference type="Proteomes" id="UP000017148"/>
    </source>
</evidence>
<comment type="caution">
    <text evidence="1">The sequence shown here is derived from an EMBL/GenBank/DDBJ whole genome shotgun (WGS) entry which is preliminary data.</text>
</comment>
<evidence type="ECO:0000313" key="1">
    <source>
        <dbReference type="EMBL" id="ERP31766.1"/>
    </source>
</evidence>
<dbReference type="Proteomes" id="UP000017148">
    <property type="component" value="Unassembled WGS sequence"/>
</dbReference>
<dbReference type="GO" id="GO:0015221">
    <property type="term" value="F:lipopolysaccharide transmembrane transporter activity"/>
    <property type="evidence" value="ECO:0007669"/>
    <property type="project" value="InterPro"/>
</dbReference>
<dbReference type="EMBL" id="ASJR01000009">
    <property type="protein sequence ID" value="ERP31766.1"/>
    <property type="molecule type" value="Genomic_DNA"/>
</dbReference>
<dbReference type="NCBIfam" id="TIGR04409">
    <property type="entry name" value="LptC_YrbK"/>
    <property type="match status" value="1"/>
</dbReference>
<dbReference type="GO" id="GO:0005886">
    <property type="term" value="C:plasma membrane"/>
    <property type="evidence" value="ECO:0007669"/>
    <property type="project" value="InterPro"/>
</dbReference>
<protein>
    <recommendedName>
        <fullName evidence="3">LPS export ABC transporter periplasmic protein LptC</fullName>
    </recommendedName>
</protein>
<dbReference type="RefSeq" id="WP_022636685.1">
    <property type="nucleotide sequence ID" value="NZ_ASJR01000009.1"/>
</dbReference>
<gene>
    <name evidence="1" type="ORF">CALK_1208</name>
</gene>
<reference evidence="1 2" key="1">
    <citation type="journal article" date="2013" name="Environ. Microbiol.">
        <title>Genome analysis of Chitinivibrio alkaliphilus gen. nov., sp. nov., a novel extremely haloalkaliphilic anaerobic chitinolytic bacterium from the candidate phylum Termite Group 3.</title>
        <authorList>
            <person name="Sorokin D.Y."/>
            <person name="Gumerov V.M."/>
            <person name="Rakitin A.L."/>
            <person name="Beletsky A.V."/>
            <person name="Damste J.S."/>
            <person name="Muyzer G."/>
            <person name="Mardanov A.V."/>
            <person name="Ravin N.V."/>
        </authorList>
    </citation>
    <scope>NUCLEOTIDE SEQUENCE [LARGE SCALE GENOMIC DNA]</scope>
    <source>
        <strain evidence="1 2">ACht1</strain>
    </source>
</reference>
<keyword evidence="2" id="KW-1185">Reference proteome</keyword>
<sequence>MRRYAPCIVLFIFLSACDTRQTGLQKGAATAKGGEQRIEQTALHAYDGGTLLWVLETDLLYRSHGDTPIQVIPVQMELFTDTGTVGTNVVADSGLTSESMDHFRLWGAVSIETWDGKQIRSETLYWDKETRQLHSPDYVEIQLPSGEKMWGRGFEAAEDFSWWVFHEDVQGEFRNFEALIGRNEG</sequence>
<evidence type="ECO:0008006" key="3">
    <source>
        <dbReference type="Google" id="ProtNLM"/>
    </source>
</evidence>
<dbReference type="STRING" id="1313304.CALK_1208"/>
<accession>U7D868</accession>
<dbReference type="PROSITE" id="PS51257">
    <property type="entry name" value="PROKAR_LIPOPROTEIN"/>
    <property type="match status" value="1"/>
</dbReference>
<proteinExistence type="predicted"/>